<dbReference type="EMBL" id="JACHHD010000002">
    <property type="protein sequence ID" value="MBB5184229.1"/>
    <property type="molecule type" value="Genomic_DNA"/>
</dbReference>
<organism evidence="1 2">
    <name type="scientific">Faecalicoccus acidiformans</name>
    <dbReference type="NCBI Taxonomy" id="915173"/>
    <lineage>
        <taxon>Bacteria</taxon>
        <taxon>Bacillati</taxon>
        <taxon>Bacillota</taxon>
        <taxon>Erysipelotrichia</taxon>
        <taxon>Erysipelotrichales</taxon>
        <taxon>Erysipelotrichaceae</taxon>
        <taxon>Faecalicoccus</taxon>
    </lineage>
</organism>
<accession>A0A7W8D050</accession>
<proteinExistence type="predicted"/>
<dbReference type="AlphaFoldDB" id="A0A7W8D050"/>
<protein>
    <submittedName>
        <fullName evidence="1">Uncharacterized protein</fullName>
    </submittedName>
</protein>
<evidence type="ECO:0000313" key="2">
    <source>
        <dbReference type="Proteomes" id="UP000521313"/>
    </source>
</evidence>
<reference evidence="1 2" key="1">
    <citation type="submission" date="2020-08" db="EMBL/GenBank/DDBJ databases">
        <title>Genomic Encyclopedia of Type Strains, Phase IV (KMG-IV): sequencing the most valuable type-strain genomes for metagenomic binning, comparative biology and taxonomic classification.</title>
        <authorList>
            <person name="Goeker M."/>
        </authorList>
    </citation>
    <scope>NUCLEOTIDE SEQUENCE [LARGE SCALE GENOMIC DNA]</scope>
    <source>
        <strain evidence="1 2">DSM 26963</strain>
    </source>
</reference>
<name>A0A7W8D050_9FIRM</name>
<evidence type="ECO:0000313" key="1">
    <source>
        <dbReference type="EMBL" id="MBB5184229.1"/>
    </source>
</evidence>
<dbReference type="Proteomes" id="UP000521313">
    <property type="component" value="Unassembled WGS sequence"/>
</dbReference>
<comment type="caution">
    <text evidence="1">The sequence shown here is derived from an EMBL/GenBank/DDBJ whole genome shotgun (WGS) entry which is preliminary data.</text>
</comment>
<gene>
    <name evidence="1" type="ORF">HNQ43_000264</name>
</gene>
<sequence length="45" mass="5001">MVETVQEGNKALSLVSWFFERSSSKKIRLSCVKGTHIVGYEKGAV</sequence>